<comment type="caution">
    <text evidence="1">The sequence shown here is derived from an EMBL/GenBank/DDBJ whole genome shotgun (WGS) entry which is preliminary data.</text>
</comment>
<dbReference type="AlphaFoldDB" id="A0A5S4F2N7"/>
<evidence type="ECO:0000313" key="1">
    <source>
        <dbReference type="EMBL" id="TMR10080.1"/>
    </source>
</evidence>
<reference evidence="1 2" key="1">
    <citation type="submission" date="2019-05" db="EMBL/GenBank/DDBJ databases">
        <title>Draft genome sequence of Nonomuraea turkmeniaca DSM 43926.</title>
        <authorList>
            <person name="Saricaoglu S."/>
            <person name="Isik K."/>
        </authorList>
    </citation>
    <scope>NUCLEOTIDE SEQUENCE [LARGE SCALE GENOMIC DNA]</scope>
    <source>
        <strain evidence="1 2">DSM 43926</strain>
    </source>
</reference>
<accession>A0A5S4F2N7</accession>
<dbReference type="Pfam" id="PF24203">
    <property type="entry name" value="Phage_ProQ_C_like"/>
    <property type="match status" value="1"/>
</dbReference>
<dbReference type="Proteomes" id="UP000309128">
    <property type="component" value="Unassembled WGS sequence"/>
</dbReference>
<proteinExistence type="predicted"/>
<name>A0A5S4F2N7_9ACTN</name>
<gene>
    <name evidence="1" type="ORF">ETD86_40870</name>
</gene>
<sequence length="128" mass="14589">MPKTATPDTPTMQLKVGDEVRIFDVNAKRMGQPEGGWVGKVTKVGRTLITVHYSGGYKKVFRRDDGYANDNYRHQHIETPEMAARKTQREDAIATLRSHGIDLAYGHRFTNEHLEQMIALLGTFTWDE</sequence>
<protein>
    <submittedName>
        <fullName evidence="1">Uncharacterized protein</fullName>
    </submittedName>
</protein>
<dbReference type="EMBL" id="VCKY01000204">
    <property type="protein sequence ID" value="TMR10080.1"/>
    <property type="molecule type" value="Genomic_DNA"/>
</dbReference>
<organism evidence="1 2">
    <name type="scientific">Nonomuraea turkmeniaca</name>
    <dbReference type="NCBI Taxonomy" id="103838"/>
    <lineage>
        <taxon>Bacteria</taxon>
        <taxon>Bacillati</taxon>
        <taxon>Actinomycetota</taxon>
        <taxon>Actinomycetes</taxon>
        <taxon>Streptosporangiales</taxon>
        <taxon>Streptosporangiaceae</taxon>
        <taxon>Nonomuraea</taxon>
    </lineage>
</organism>
<evidence type="ECO:0000313" key="2">
    <source>
        <dbReference type="Proteomes" id="UP000309128"/>
    </source>
</evidence>
<keyword evidence="2" id="KW-1185">Reference proteome</keyword>
<dbReference type="RefSeq" id="WP_138671994.1">
    <property type="nucleotide sequence ID" value="NZ_VCKY01000204.1"/>
</dbReference>
<dbReference type="InterPro" id="IPR056982">
    <property type="entry name" value="Phage_ProQ_C-like"/>
</dbReference>